<protein>
    <submittedName>
        <fullName evidence="1">Uncharacterized protein</fullName>
    </submittedName>
</protein>
<reference evidence="1 2" key="1">
    <citation type="submission" date="2020-08" db="EMBL/GenBank/DDBJ databases">
        <title>Description of Xenorhabdus lircayensis sp. nov., the symbiotic bacterium associated with the entomopathogenic nematode Steirnernema unicornum.</title>
        <authorList>
            <person name="Castaneda-Alvarez C."/>
            <person name="Prodan S."/>
            <person name="Zamorano A."/>
            <person name="San-Blas E."/>
            <person name="Aballay E."/>
        </authorList>
    </citation>
    <scope>NUCLEOTIDE SEQUENCE [LARGE SCALE GENOMIC DNA]</scope>
    <source>
        <strain evidence="1 2">VLS</strain>
    </source>
</reference>
<evidence type="ECO:0000313" key="1">
    <source>
        <dbReference type="EMBL" id="MBI6547254.1"/>
    </source>
</evidence>
<keyword evidence="2" id="KW-1185">Reference proteome</keyword>
<dbReference type="Proteomes" id="UP000696184">
    <property type="component" value="Unassembled WGS sequence"/>
</dbReference>
<proteinExistence type="predicted"/>
<gene>
    <name evidence="1" type="ORF">H8A87_00395</name>
</gene>
<dbReference type="RefSeq" id="WP_198688062.1">
    <property type="nucleotide sequence ID" value="NZ_CAWPUD010000060.1"/>
</dbReference>
<organism evidence="1 2">
    <name type="scientific">Xenorhabdus lircayensis</name>
    <dbReference type="NCBI Taxonomy" id="2763499"/>
    <lineage>
        <taxon>Bacteria</taxon>
        <taxon>Pseudomonadati</taxon>
        <taxon>Pseudomonadota</taxon>
        <taxon>Gammaproteobacteria</taxon>
        <taxon>Enterobacterales</taxon>
        <taxon>Morganellaceae</taxon>
        <taxon>Xenorhabdus</taxon>
    </lineage>
</organism>
<evidence type="ECO:0000313" key="2">
    <source>
        <dbReference type="Proteomes" id="UP000696184"/>
    </source>
</evidence>
<name>A0ABS0U1B9_9GAMM</name>
<accession>A0ABS0U1B9</accession>
<comment type="caution">
    <text evidence="1">The sequence shown here is derived from an EMBL/GenBank/DDBJ whole genome shotgun (WGS) entry which is preliminary data.</text>
</comment>
<dbReference type="EMBL" id="JACOII010000006">
    <property type="protein sequence ID" value="MBI6547254.1"/>
    <property type="molecule type" value="Genomic_DNA"/>
</dbReference>
<sequence length="102" mass="11841">MSEHKVLETVYIDNDDGDFLKYEIIGEHEQSIHFVMAFAEVRVIGDGISYLVWSKVDNIELDHLEPPKNGGLQREVRLELYPGKHIGSVINECKIHRSKWHK</sequence>